<comment type="subcellular location">
    <subcellularLocation>
        <location evidence="1">Spore core</location>
    </subcellularLocation>
</comment>
<organism evidence="3 4">
    <name type="scientific">Alteribacillus bidgolensis</name>
    <dbReference type="NCBI Taxonomy" id="930129"/>
    <lineage>
        <taxon>Bacteria</taxon>
        <taxon>Bacillati</taxon>
        <taxon>Bacillota</taxon>
        <taxon>Bacilli</taxon>
        <taxon>Bacillales</taxon>
        <taxon>Bacillaceae</taxon>
        <taxon>Alteribacillus</taxon>
    </lineage>
</organism>
<dbReference type="STRING" id="930129.SAMN05216352_105142"/>
<feature type="region of interest" description="Disordered" evidence="2">
    <location>
        <begin position="1"/>
        <end position="78"/>
    </location>
</feature>
<keyword evidence="1" id="KW-0749">Sporulation</keyword>
<evidence type="ECO:0000256" key="1">
    <source>
        <dbReference type="HAMAP-Rule" id="MF_01506"/>
    </source>
</evidence>
<dbReference type="Proteomes" id="UP000199017">
    <property type="component" value="Unassembled WGS sequence"/>
</dbReference>
<proteinExistence type="evidence at transcript level"/>
<dbReference type="Pfam" id="PF19824">
    <property type="entry name" value="Tlp"/>
    <property type="match status" value="1"/>
</dbReference>
<dbReference type="GO" id="GO:0030436">
    <property type="term" value="P:asexual sporulation"/>
    <property type="evidence" value="ECO:0007669"/>
    <property type="project" value="UniProtKB-UniRule"/>
</dbReference>
<feature type="compositionally biased region" description="Basic and acidic residues" evidence="2">
    <location>
        <begin position="29"/>
        <end position="71"/>
    </location>
</feature>
<comment type="induction">
    <text evidence="1">Expressed only in the forespore compartment of sporulating cells.</text>
</comment>
<dbReference type="NCBIfam" id="TIGR03090">
    <property type="entry name" value="SASP_tlp"/>
    <property type="match status" value="1"/>
</dbReference>
<dbReference type="RefSeq" id="WP_175488354.1">
    <property type="nucleotide sequence ID" value="NZ_FNDU01000005.1"/>
</dbReference>
<dbReference type="AlphaFoldDB" id="A0A1G8IDF6"/>
<evidence type="ECO:0000313" key="4">
    <source>
        <dbReference type="Proteomes" id="UP000199017"/>
    </source>
</evidence>
<dbReference type="HAMAP" id="MF_01506">
    <property type="entry name" value="Tlp"/>
    <property type="match status" value="1"/>
</dbReference>
<gene>
    <name evidence="1" type="primary">tlp</name>
    <name evidence="3" type="ORF">SAMN05216352_105142</name>
</gene>
<dbReference type="GO" id="GO:0030435">
    <property type="term" value="P:sporulation resulting in formation of a cellular spore"/>
    <property type="evidence" value="ECO:0007669"/>
    <property type="project" value="UniProtKB-KW"/>
</dbReference>
<evidence type="ECO:0000313" key="3">
    <source>
        <dbReference type="EMBL" id="SDI16801.1"/>
    </source>
</evidence>
<feature type="compositionally biased region" description="Basic and acidic residues" evidence="2">
    <location>
        <begin position="1"/>
        <end position="17"/>
    </location>
</feature>
<reference evidence="3 4" key="1">
    <citation type="submission" date="2016-10" db="EMBL/GenBank/DDBJ databases">
        <authorList>
            <person name="de Groot N.N."/>
        </authorList>
    </citation>
    <scope>NUCLEOTIDE SEQUENCE [LARGE SCALE GENOMIC DNA]</scope>
    <source>
        <strain evidence="4">P4B,CCM 7963,CECT 7998,DSM 25260,IBRC-M 10614,KCTC 13821</strain>
    </source>
</reference>
<name>A0A1G8IDF6_9BACI</name>
<dbReference type="InterPro" id="IPR017524">
    <property type="entry name" value="SASP_thioredoxin-like"/>
</dbReference>
<accession>A0A1G8IDF6</accession>
<evidence type="ECO:0000256" key="2">
    <source>
        <dbReference type="SAM" id="MobiDB-lite"/>
    </source>
</evidence>
<sequence length="78" mass="9278">MEKPKPDDRSNNAERIENNIGHTLQNMNEARDFEKAHAEELSQEDKQQIEEKNQRRERAIEGMREEIKDEVNDQQNNS</sequence>
<comment type="similarity">
    <text evidence="1">Belongs to the Tlp family.</text>
</comment>
<dbReference type="EMBL" id="FNDU01000005">
    <property type="protein sequence ID" value="SDI16801.1"/>
    <property type="molecule type" value="Genomic_DNA"/>
</dbReference>
<keyword evidence="4" id="KW-1185">Reference proteome</keyword>
<protein>
    <recommendedName>
        <fullName evidence="1">Small, acid-soluble spore protein Tlp</fullName>
    </recommendedName>
</protein>